<evidence type="ECO:0000256" key="1">
    <source>
        <dbReference type="SAM" id="SignalP"/>
    </source>
</evidence>
<sequence>MRPPRRPPALLGLAALLATVTEARGLADGAPRPSPPTFLPASLRVDADAALLLREAHQDEMRNASLRARAEAFLVLRARRPPTLRARYGPFSARRPVPRDLLLPGRPGPPGPPLGWRLRAHVLRDQLDPGRPVAQVLFQVLGRDWAEPEPSDPEPLPCLRAFAFRETREVRAGCRPRGALALCVAELRLPPGWFGAPAAVPGRRRPAGPEGGSPVELYYAVHAADGGPGGRGDCVRAEPGARAGGAGRVDVDEADEEGPPLRRIGRVFLLPAPRGPTLRALRLDDHVAVHYPLRSARPGEVLTFPVSISANCTQDRFTLRAKAKRGVHIAAVRASSPAAWEVQASADQAGKVAPAVVVCRRKAPGPAHG</sequence>
<evidence type="ECO:0008006" key="7">
    <source>
        <dbReference type="Google" id="ProtNLM"/>
    </source>
</evidence>
<evidence type="ECO:0000259" key="4">
    <source>
        <dbReference type="Pfam" id="PF23481"/>
    </source>
</evidence>
<dbReference type="Pfam" id="PF23481">
    <property type="entry name" value="Ig_TMEM132_2nd"/>
    <property type="match status" value="1"/>
</dbReference>
<evidence type="ECO:0000259" key="2">
    <source>
        <dbReference type="Pfam" id="PF15705"/>
    </source>
</evidence>
<dbReference type="AlphaFoldDB" id="A0A7J7RGL9"/>
<comment type="caution">
    <text evidence="5">The sequence shown here is derived from an EMBL/GenBank/DDBJ whole genome shotgun (WGS) entry which is preliminary data.</text>
</comment>
<feature type="domain" description="Transmembrane protein TMEM132 N-terminal" evidence="2">
    <location>
        <begin position="46"/>
        <end position="102"/>
    </location>
</feature>
<dbReference type="InterPro" id="IPR031435">
    <property type="entry name" value="TMEM132_N"/>
</dbReference>
<proteinExistence type="predicted"/>
<accession>A0A7J7RGL9</accession>
<keyword evidence="6" id="KW-1185">Reference proteome</keyword>
<dbReference type="PANTHER" id="PTHR13388">
    <property type="entry name" value="DETONATOR, ISOFORM E"/>
    <property type="match status" value="1"/>
</dbReference>
<evidence type="ECO:0000259" key="3">
    <source>
        <dbReference type="Pfam" id="PF23039"/>
    </source>
</evidence>
<reference evidence="5 6" key="1">
    <citation type="journal article" date="2020" name="Nature">
        <title>Six reference-quality genomes reveal evolution of bat adaptations.</title>
        <authorList>
            <person name="Jebb D."/>
            <person name="Huang Z."/>
            <person name="Pippel M."/>
            <person name="Hughes G.M."/>
            <person name="Lavrichenko K."/>
            <person name="Devanna P."/>
            <person name="Winkler S."/>
            <person name="Jermiin L.S."/>
            <person name="Skirmuntt E.C."/>
            <person name="Katzourakis A."/>
            <person name="Burkitt-Gray L."/>
            <person name="Ray D.A."/>
            <person name="Sullivan K.A.M."/>
            <person name="Roscito J.G."/>
            <person name="Kirilenko B.M."/>
            <person name="Davalos L.M."/>
            <person name="Corthals A.P."/>
            <person name="Power M.L."/>
            <person name="Jones G."/>
            <person name="Ransome R.D."/>
            <person name="Dechmann D.K.N."/>
            <person name="Locatelli A.G."/>
            <person name="Puechmaille S.J."/>
            <person name="Fedrigo O."/>
            <person name="Jarvis E.D."/>
            <person name="Hiller M."/>
            <person name="Vernes S.C."/>
            <person name="Myers E.W."/>
            <person name="Teeling E.C."/>
        </authorList>
    </citation>
    <scope>NUCLEOTIDE SEQUENCE [LARGE SCALE GENOMIC DNA]</scope>
    <source>
        <strain evidence="5">MPipKuh1</strain>
        <tissue evidence="5">Flight muscle</tissue>
    </source>
</reference>
<name>A0A7J7RGL9_PIPKU</name>
<dbReference type="InterPro" id="IPR026307">
    <property type="entry name" value="TMEM132"/>
</dbReference>
<dbReference type="InterPro" id="IPR055421">
    <property type="entry name" value="TMEM132_3rd"/>
</dbReference>
<dbReference type="Pfam" id="PF15705">
    <property type="entry name" value="TMEM132_N"/>
    <property type="match status" value="1"/>
</dbReference>
<protein>
    <recommendedName>
        <fullName evidence="7">Transmembrane protein TMEM132 N-terminal domain-containing protein</fullName>
    </recommendedName>
</protein>
<dbReference type="InterPro" id="IPR055422">
    <property type="entry name" value="Ig_TMEM132_2nd"/>
</dbReference>
<feature type="signal peptide" evidence="1">
    <location>
        <begin position="1"/>
        <end position="25"/>
    </location>
</feature>
<dbReference type="Proteomes" id="UP000558488">
    <property type="component" value="Unassembled WGS sequence"/>
</dbReference>
<keyword evidence="1" id="KW-0732">Signal</keyword>
<feature type="chain" id="PRO_5029859470" description="Transmembrane protein TMEM132 N-terminal domain-containing protein" evidence="1">
    <location>
        <begin position="26"/>
        <end position="369"/>
    </location>
</feature>
<feature type="domain" description="Transmembrane protein TMEM132 cohesin-like" evidence="3">
    <location>
        <begin position="278"/>
        <end position="365"/>
    </location>
</feature>
<dbReference type="PANTHER" id="PTHR13388:SF2">
    <property type="entry name" value="TRANSMEMBRANE PROTEIN 132D"/>
    <property type="match status" value="1"/>
</dbReference>
<organism evidence="5 6">
    <name type="scientific">Pipistrellus kuhlii</name>
    <name type="common">Kuhl's pipistrelle</name>
    <dbReference type="NCBI Taxonomy" id="59472"/>
    <lineage>
        <taxon>Eukaryota</taxon>
        <taxon>Metazoa</taxon>
        <taxon>Chordata</taxon>
        <taxon>Craniata</taxon>
        <taxon>Vertebrata</taxon>
        <taxon>Euteleostomi</taxon>
        <taxon>Mammalia</taxon>
        <taxon>Eutheria</taxon>
        <taxon>Laurasiatheria</taxon>
        <taxon>Chiroptera</taxon>
        <taxon>Yangochiroptera</taxon>
        <taxon>Vespertilionidae</taxon>
        <taxon>Pipistrellus</taxon>
    </lineage>
</organism>
<feature type="domain" description="Transmembrane protein TMEM132 second Ig-like" evidence="4">
    <location>
        <begin position="117"/>
        <end position="263"/>
    </location>
</feature>
<evidence type="ECO:0000313" key="5">
    <source>
        <dbReference type="EMBL" id="KAF6275266.1"/>
    </source>
</evidence>
<evidence type="ECO:0000313" key="6">
    <source>
        <dbReference type="Proteomes" id="UP000558488"/>
    </source>
</evidence>
<gene>
    <name evidence="5" type="ORF">mPipKuh1_010545</name>
</gene>
<dbReference type="Pfam" id="PF23039">
    <property type="entry name" value="TMEM132_3rd"/>
    <property type="match status" value="1"/>
</dbReference>
<dbReference type="EMBL" id="JACAGB010000074">
    <property type="protein sequence ID" value="KAF6275266.1"/>
    <property type="molecule type" value="Genomic_DNA"/>
</dbReference>